<evidence type="ECO:0000256" key="7">
    <source>
        <dbReference type="ARBA" id="ARBA00023136"/>
    </source>
</evidence>
<dbReference type="InterPro" id="IPR002048">
    <property type="entry name" value="EF_hand_dom"/>
</dbReference>
<keyword evidence="5" id="KW-0256">Endoplasmic reticulum</keyword>
<dbReference type="Gene3D" id="1.10.238.10">
    <property type="entry name" value="EF-hand"/>
    <property type="match status" value="1"/>
</dbReference>
<gene>
    <name evidence="14" type="primary">pef1</name>
</gene>
<evidence type="ECO:0000256" key="6">
    <source>
        <dbReference type="ARBA" id="ARBA00022837"/>
    </source>
</evidence>
<evidence type="ECO:0000256" key="9">
    <source>
        <dbReference type="ARBA" id="ARBA00037873"/>
    </source>
</evidence>
<evidence type="ECO:0000256" key="4">
    <source>
        <dbReference type="ARBA" id="ARBA00022737"/>
    </source>
</evidence>
<keyword evidence="4" id="KW-0677">Repeat</keyword>
<dbReference type="PROSITE" id="PS50222">
    <property type="entry name" value="EF_HAND_2"/>
    <property type="match status" value="2"/>
</dbReference>
<keyword evidence="6" id="KW-0106">Calcium</keyword>
<keyword evidence="8" id="KW-0968">Cytoplasmic vesicle</keyword>
<dbReference type="GO" id="GO:0005783">
    <property type="term" value="C:endoplasmic reticulum"/>
    <property type="evidence" value="ECO:0007669"/>
    <property type="project" value="UniProtKB-SubCell"/>
</dbReference>
<dbReference type="PROSITE" id="PS00018">
    <property type="entry name" value="EF_HAND_1"/>
    <property type="match status" value="2"/>
</dbReference>
<comment type="subcellular location">
    <subcellularLocation>
        <location evidence="9">Cytoplasmic vesicle</location>
        <location evidence="9">COPII-coated vesicle membrane</location>
        <topology evidence="9">Peripheral membrane protein</topology>
    </subcellularLocation>
    <subcellularLocation>
        <location evidence="1">Endoplasmic reticulum</location>
    </subcellularLocation>
</comment>
<evidence type="ECO:0000256" key="5">
    <source>
        <dbReference type="ARBA" id="ARBA00022824"/>
    </source>
</evidence>
<dbReference type="InterPro" id="IPR051426">
    <property type="entry name" value="Peflin/Sorcin_CaBP"/>
</dbReference>
<proteinExistence type="predicted"/>
<dbReference type="AlphaFoldDB" id="A0A672Q9Z5"/>
<dbReference type="Pfam" id="PF13499">
    <property type="entry name" value="EF-hand_7"/>
    <property type="match status" value="1"/>
</dbReference>
<evidence type="ECO:0000256" key="11">
    <source>
        <dbReference type="ARBA" id="ARBA00041490"/>
    </source>
</evidence>
<evidence type="ECO:0000259" key="13">
    <source>
        <dbReference type="PROSITE" id="PS50222"/>
    </source>
</evidence>
<protein>
    <recommendedName>
        <fullName evidence="10">Peflin</fullName>
    </recommendedName>
    <alternativeName>
        <fullName evidence="11">PEF protein with a long N-terminal hydrophobic domain</fullName>
    </alternativeName>
    <alternativeName>
        <fullName evidence="12">Penta-EF hand domain-containing protein 1</fullName>
    </alternativeName>
</protein>
<sequence>SVDTDRSGYISAKELKQALMNSNNSSFNDETSKISALSSFPDMFDKTKTGRVDVFGFSALWTFLQQWRAVFQQFDRDRSGSINSNEMHQALSQMGYNLSPQFIQELVNRYSARGVNRVLQLDRFIQVCTQLQSMTQAFREKDTAMTGNVRMSYEDFLSVCFNIGH</sequence>
<keyword evidence="7" id="KW-0472">Membrane</keyword>
<dbReference type="GO" id="GO:0048208">
    <property type="term" value="P:COPII vesicle coating"/>
    <property type="evidence" value="ECO:0007669"/>
    <property type="project" value="TreeGrafter"/>
</dbReference>
<dbReference type="Ensembl" id="ENSSGRT00000076996.1">
    <property type="protein sequence ID" value="ENSSGRP00000072291.1"/>
    <property type="gene ID" value="ENSSGRG00000036885.1"/>
</dbReference>
<evidence type="ECO:0000256" key="3">
    <source>
        <dbReference type="ARBA" id="ARBA00022723"/>
    </source>
</evidence>
<accession>A0A672Q9Z5</accession>
<dbReference type="GO" id="GO:0005509">
    <property type="term" value="F:calcium ion binding"/>
    <property type="evidence" value="ECO:0007669"/>
    <property type="project" value="InterPro"/>
</dbReference>
<keyword evidence="2" id="KW-0963">Cytoplasm</keyword>
<evidence type="ECO:0000313" key="15">
    <source>
        <dbReference type="Proteomes" id="UP000472262"/>
    </source>
</evidence>
<evidence type="ECO:0000256" key="2">
    <source>
        <dbReference type="ARBA" id="ARBA00022490"/>
    </source>
</evidence>
<evidence type="ECO:0000256" key="8">
    <source>
        <dbReference type="ARBA" id="ARBA00023329"/>
    </source>
</evidence>
<keyword evidence="15" id="KW-1185">Reference proteome</keyword>
<dbReference type="GO" id="GO:0048306">
    <property type="term" value="F:calcium-dependent protein binding"/>
    <property type="evidence" value="ECO:0007669"/>
    <property type="project" value="UniProtKB-ARBA"/>
</dbReference>
<evidence type="ECO:0000313" key="14">
    <source>
        <dbReference type="Ensembl" id="ENSSGRP00000072291.1"/>
    </source>
</evidence>
<reference evidence="14" key="1">
    <citation type="submission" date="2025-08" db="UniProtKB">
        <authorList>
            <consortium name="Ensembl"/>
        </authorList>
    </citation>
    <scope>IDENTIFICATION</scope>
</reference>
<feature type="domain" description="EF-hand" evidence="13">
    <location>
        <begin position="62"/>
        <end position="97"/>
    </location>
</feature>
<dbReference type="InParanoid" id="A0A672Q9Z5"/>
<dbReference type="PANTHER" id="PTHR46212">
    <property type="entry name" value="PEFLIN"/>
    <property type="match status" value="1"/>
</dbReference>
<evidence type="ECO:0000256" key="1">
    <source>
        <dbReference type="ARBA" id="ARBA00004240"/>
    </source>
</evidence>
<keyword evidence="3" id="KW-0479">Metal-binding</keyword>
<evidence type="ECO:0000256" key="12">
    <source>
        <dbReference type="ARBA" id="ARBA00042606"/>
    </source>
</evidence>
<name>A0A672Q9Z5_SINGR</name>
<dbReference type="InterPro" id="IPR018247">
    <property type="entry name" value="EF_Hand_1_Ca_BS"/>
</dbReference>
<feature type="domain" description="EF-hand" evidence="13">
    <location>
        <begin position="1"/>
        <end position="25"/>
    </location>
</feature>
<dbReference type="SUPFAM" id="SSF47473">
    <property type="entry name" value="EF-hand"/>
    <property type="match status" value="1"/>
</dbReference>
<dbReference type="Pfam" id="PF13202">
    <property type="entry name" value="EF-hand_5"/>
    <property type="match status" value="1"/>
</dbReference>
<organism evidence="14 15">
    <name type="scientific">Sinocyclocheilus grahami</name>
    <name type="common">Dianchi golden-line fish</name>
    <name type="synonym">Barbus grahami</name>
    <dbReference type="NCBI Taxonomy" id="75366"/>
    <lineage>
        <taxon>Eukaryota</taxon>
        <taxon>Metazoa</taxon>
        <taxon>Chordata</taxon>
        <taxon>Craniata</taxon>
        <taxon>Vertebrata</taxon>
        <taxon>Euteleostomi</taxon>
        <taxon>Actinopterygii</taxon>
        <taxon>Neopterygii</taxon>
        <taxon>Teleostei</taxon>
        <taxon>Ostariophysi</taxon>
        <taxon>Cypriniformes</taxon>
        <taxon>Cyprinidae</taxon>
        <taxon>Cyprininae</taxon>
        <taxon>Sinocyclocheilus</taxon>
    </lineage>
</organism>
<dbReference type="PANTHER" id="PTHR46212:SF10">
    <property type="entry name" value="PEFLIN"/>
    <property type="match status" value="1"/>
</dbReference>
<dbReference type="Proteomes" id="UP000472262">
    <property type="component" value="Unassembled WGS sequence"/>
</dbReference>
<reference evidence="14" key="2">
    <citation type="submission" date="2025-09" db="UniProtKB">
        <authorList>
            <consortium name="Ensembl"/>
        </authorList>
    </citation>
    <scope>IDENTIFICATION</scope>
</reference>
<dbReference type="SMART" id="SM00054">
    <property type="entry name" value="EFh"/>
    <property type="match status" value="2"/>
</dbReference>
<dbReference type="InterPro" id="IPR011992">
    <property type="entry name" value="EF-hand-dom_pair"/>
</dbReference>
<dbReference type="FunCoup" id="A0A672Q9Z5">
    <property type="interactions" value="629"/>
</dbReference>
<dbReference type="GO" id="GO:0012507">
    <property type="term" value="C:ER to Golgi transport vesicle membrane"/>
    <property type="evidence" value="ECO:0007669"/>
    <property type="project" value="UniProtKB-SubCell"/>
</dbReference>
<evidence type="ECO:0000256" key="10">
    <source>
        <dbReference type="ARBA" id="ARBA00041025"/>
    </source>
</evidence>